<protein>
    <submittedName>
        <fullName evidence="4">Kinesin-like/ putative TPR repeat family protein</fullName>
    </submittedName>
</protein>
<dbReference type="InterPro" id="IPR041656">
    <property type="entry name" value="TPR_5"/>
</dbReference>
<dbReference type="SUPFAM" id="SSF48452">
    <property type="entry name" value="TPR-like"/>
    <property type="match status" value="2"/>
</dbReference>
<dbReference type="Pfam" id="PF13424">
    <property type="entry name" value="TPR_12"/>
    <property type="match status" value="1"/>
</dbReference>
<dbReference type="InterPro" id="IPR011990">
    <property type="entry name" value="TPR-like_helical_dom_sf"/>
</dbReference>
<dbReference type="Pfam" id="PF12688">
    <property type="entry name" value="TPR_5"/>
    <property type="match status" value="1"/>
</dbReference>
<comment type="caution">
    <text evidence="4">The sequence shown here is derived from an EMBL/GenBank/DDBJ whole genome shotgun (WGS) entry which is preliminary data.</text>
</comment>
<reference evidence="4 5" key="1">
    <citation type="journal article" date="2015" name="Mol. Biochem. Parasitol.">
        <title>Identification of polymorphic genes for use in assemblage B genotyping assays through comparative genomics of multiple assemblage B Giardia duodenalis isolates.</title>
        <authorList>
            <person name="Wielinga C."/>
            <person name="Thompson R.C."/>
            <person name="Monis P."/>
            <person name="Ryan U."/>
        </authorList>
    </citation>
    <scope>NUCLEOTIDE SEQUENCE [LARGE SCALE GENOMIC DNA]</scope>
    <source>
        <strain evidence="4 5">BAH15c1</strain>
    </source>
</reference>
<dbReference type="Proteomes" id="UP000070089">
    <property type="component" value="Unassembled WGS sequence"/>
</dbReference>
<evidence type="ECO:0000313" key="4">
    <source>
        <dbReference type="EMBL" id="KWX14952.1"/>
    </source>
</evidence>
<dbReference type="PANTHER" id="PTHR45641:SF19">
    <property type="entry name" value="NEPHROCYSTIN-3"/>
    <property type="match status" value="1"/>
</dbReference>
<organism evidence="4 5">
    <name type="scientific">Giardia duodenalis assemblage B</name>
    <dbReference type="NCBI Taxonomy" id="1394984"/>
    <lineage>
        <taxon>Eukaryota</taxon>
        <taxon>Metamonada</taxon>
        <taxon>Diplomonadida</taxon>
        <taxon>Hexamitidae</taxon>
        <taxon>Giardiinae</taxon>
        <taxon>Giardia</taxon>
    </lineage>
</organism>
<keyword evidence="1" id="KW-0677">Repeat</keyword>
<dbReference type="AlphaFoldDB" id="A0A132NZ30"/>
<dbReference type="OrthoDB" id="626167at2759"/>
<accession>A0A132NZ30</accession>
<dbReference type="InterPro" id="IPR019734">
    <property type="entry name" value="TPR_rpt"/>
</dbReference>
<dbReference type="SMART" id="SM00028">
    <property type="entry name" value="TPR"/>
    <property type="match status" value="4"/>
</dbReference>
<dbReference type="VEuPathDB" id="GiardiaDB:QR46_1009"/>
<name>A0A132NZ30_GIAIN</name>
<dbReference type="EMBL" id="JXTI01000018">
    <property type="protein sequence ID" value="KWX14952.1"/>
    <property type="molecule type" value="Genomic_DNA"/>
</dbReference>
<evidence type="ECO:0000256" key="2">
    <source>
        <dbReference type="ARBA" id="ARBA00022803"/>
    </source>
</evidence>
<dbReference type="PANTHER" id="PTHR45641">
    <property type="entry name" value="TETRATRICOPEPTIDE REPEAT PROTEIN (AFU_ORTHOLOGUE AFUA_6G03870)"/>
    <property type="match status" value="1"/>
</dbReference>
<proteinExistence type="predicted"/>
<gene>
    <name evidence="4" type="ORF">QR46_1009</name>
</gene>
<feature type="domain" description="Tetratrico peptide repeat group 5" evidence="3">
    <location>
        <begin position="336"/>
        <end position="397"/>
    </location>
</feature>
<evidence type="ECO:0000256" key="1">
    <source>
        <dbReference type="ARBA" id="ARBA00022737"/>
    </source>
</evidence>
<dbReference type="Gene3D" id="1.25.40.10">
    <property type="entry name" value="Tetratricopeptide repeat domain"/>
    <property type="match status" value="2"/>
</dbReference>
<sequence length="587" mass="64586">MASTALTDLSRLSKTEFWHMSSLDTPVSSLEQLTRLKVEAHSNLLHGDFQEALQICHDVLHVIHRQPESTQHAEDQVLFLLMRIEAELRLGLFQQAREGLEKHIPPLLALLPEEHPFNITHIFDSVHLELAMGNYTTALKSAKRLITHIRTAQQTANDITQNDLQLARALLMYAHAAAGLNDFKDAFVALAEARSIQMSAGADCEAALTTAHEISIRLMSGDTTDAVTSLVAVCEKILTDNPTWPGLPSLYHNIAVALNCDGRPSDAVDFLAKAAGMCKIFYGEGSSDYCRELLSLAQTQLIIGNMAECTLLLEKVGSVASMTSDGSYWFIKGDVAYLSGDSEAAVQHYRKAVAHIANPIIKADAEQALASALQASGSPKDALMLLDKLASRYEKQYGERSPRTASVCVSLGNIFRHQARYKECLVLYEKALSIFEGTYGRSHAYVATVKINIGGVYYAQRSFRNALIYFTHVKAIREAVFGPSHPLTIRLYLAIAKTYEQVCIDLASTVTGMTTSGSASLGPRSVGPTAGNIARQIAGEERSSFEESQAFYDRALRGCMETYGPEAPETVEVRKNLIELKRRRKSW</sequence>
<evidence type="ECO:0000313" key="5">
    <source>
        <dbReference type="Proteomes" id="UP000070089"/>
    </source>
</evidence>
<keyword evidence="2" id="KW-0802">TPR repeat</keyword>
<evidence type="ECO:0000259" key="3">
    <source>
        <dbReference type="Pfam" id="PF12688"/>
    </source>
</evidence>